<dbReference type="AlphaFoldDB" id="A0A915IH68"/>
<protein>
    <submittedName>
        <fullName evidence="3">Uncharacterized protein</fullName>
    </submittedName>
</protein>
<proteinExistence type="predicted"/>
<evidence type="ECO:0000313" key="2">
    <source>
        <dbReference type="Proteomes" id="UP000887565"/>
    </source>
</evidence>
<feature type="region of interest" description="Disordered" evidence="1">
    <location>
        <begin position="1"/>
        <end position="21"/>
    </location>
</feature>
<dbReference type="Proteomes" id="UP000887565">
    <property type="component" value="Unplaced"/>
</dbReference>
<organism evidence="2 3">
    <name type="scientific">Romanomermis culicivorax</name>
    <name type="common">Nematode worm</name>
    <dbReference type="NCBI Taxonomy" id="13658"/>
    <lineage>
        <taxon>Eukaryota</taxon>
        <taxon>Metazoa</taxon>
        <taxon>Ecdysozoa</taxon>
        <taxon>Nematoda</taxon>
        <taxon>Enoplea</taxon>
        <taxon>Dorylaimia</taxon>
        <taxon>Mermithida</taxon>
        <taxon>Mermithoidea</taxon>
        <taxon>Mermithidae</taxon>
        <taxon>Romanomermis</taxon>
    </lineage>
</organism>
<name>A0A915IH68_ROMCU</name>
<reference evidence="3" key="1">
    <citation type="submission" date="2022-11" db="UniProtKB">
        <authorList>
            <consortium name="WormBaseParasite"/>
        </authorList>
    </citation>
    <scope>IDENTIFICATION</scope>
</reference>
<evidence type="ECO:0000256" key="1">
    <source>
        <dbReference type="SAM" id="MobiDB-lite"/>
    </source>
</evidence>
<accession>A0A915IH68</accession>
<dbReference type="WBParaSite" id="nRc.2.0.1.t12707-RA">
    <property type="protein sequence ID" value="nRc.2.0.1.t12707-RA"/>
    <property type="gene ID" value="nRc.2.0.1.g12707"/>
</dbReference>
<evidence type="ECO:0000313" key="3">
    <source>
        <dbReference type="WBParaSite" id="nRc.2.0.1.t12707-RA"/>
    </source>
</evidence>
<keyword evidence="2" id="KW-1185">Reference proteome</keyword>
<sequence length="73" mass="8257">MDIFTESSDSEDDFIEENSNKRPQRAFRTQINFDCYKIVDGIVANLIASTNACQREVYLGSPTSLIESATRFS</sequence>